<dbReference type="PANTHER" id="PTHR41368">
    <property type="entry name" value="PROTEIN YGHO"/>
    <property type="match status" value="1"/>
</dbReference>
<sequence length="401" mass="46853">MQCLILRFTIFSTMQLQEVVTAGQAREFLEFPVRLHQAEPNYVRPLDRDIETVFNPAKNKYFRHGQLIRWLLLDAAGQTLGRVAAFVNERTAHTFAQPTGGMGFFECIDNQQAATVLLDGCRQWLQARGMQAMDGPINFGDRDQWWGLLTDNFGPPLYTQNYNPPYYRRLLETHGFQLYFKQFTYFRKVAAPLTPEYQEKASILLNNPDFTFEHLRVQALGKYAEDFRQIYNKAWVKHDGVKEMTPEQAANIMRKLRPIIDEKICWFAYYHGEPVGFFIALPELNELFRYVGGNLNWLGKAKFAWYRWRGAVRTMTGIAFGIVPEHQRKGLEMAFILAASKTVQDTSKVHYEDFVMNWIGDFNPKMMRVAENIGGEIWRTHATFRYLFDRHQPFERAPIID</sequence>
<proteinExistence type="predicted"/>
<dbReference type="InterPro" id="IPR016181">
    <property type="entry name" value="Acyl_CoA_acyltransferase"/>
</dbReference>
<evidence type="ECO:0008006" key="3">
    <source>
        <dbReference type="Google" id="ProtNLM"/>
    </source>
</evidence>
<reference evidence="2" key="1">
    <citation type="journal article" date="2019" name="Int. J. Syst. Evol. Microbiol.">
        <title>The Global Catalogue of Microorganisms (GCM) 10K type strain sequencing project: providing services to taxonomists for standard genome sequencing and annotation.</title>
        <authorList>
            <consortium name="The Broad Institute Genomics Platform"/>
            <consortium name="The Broad Institute Genome Sequencing Center for Infectious Disease"/>
            <person name="Wu L."/>
            <person name="Ma J."/>
        </authorList>
    </citation>
    <scope>NUCLEOTIDE SEQUENCE [LARGE SCALE GENOMIC DNA]</scope>
    <source>
        <strain evidence="2">JCM 17214</strain>
    </source>
</reference>
<evidence type="ECO:0000313" key="1">
    <source>
        <dbReference type="EMBL" id="GAA3951088.1"/>
    </source>
</evidence>
<dbReference type="EMBL" id="BAABDH010000109">
    <property type="protein sequence ID" value="GAA3951088.1"/>
    <property type="molecule type" value="Genomic_DNA"/>
</dbReference>
<name>A0ABP7NRK0_9BACT</name>
<dbReference type="Proteomes" id="UP001499909">
    <property type="component" value="Unassembled WGS sequence"/>
</dbReference>
<keyword evidence="2" id="KW-1185">Reference proteome</keyword>
<organism evidence="1 2">
    <name type="scientific">Hymenobacter algoricola</name>
    <dbReference type="NCBI Taxonomy" id="486267"/>
    <lineage>
        <taxon>Bacteria</taxon>
        <taxon>Pseudomonadati</taxon>
        <taxon>Bacteroidota</taxon>
        <taxon>Cytophagia</taxon>
        <taxon>Cytophagales</taxon>
        <taxon>Hymenobacteraceae</taxon>
        <taxon>Hymenobacter</taxon>
    </lineage>
</organism>
<dbReference type="InterPro" id="IPR039968">
    <property type="entry name" value="BcerS-like"/>
</dbReference>
<dbReference type="SUPFAM" id="SSF55729">
    <property type="entry name" value="Acyl-CoA N-acyltransferases (Nat)"/>
    <property type="match status" value="1"/>
</dbReference>
<protein>
    <recommendedName>
        <fullName evidence="3">N-acetyltransferase domain-containing protein</fullName>
    </recommendedName>
</protein>
<dbReference type="PANTHER" id="PTHR41368:SF1">
    <property type="entry name" value="PROTEIN YGHO"/>
    <property type="match status" value="1"/>
</dbReference>
<comment type="caution">
    <text evidence="1">The sequence shown here is derived from an EMBL/GenBank/DDBJ whole genome shotgun (WGS) entry which is preliminary data.</text>
</comment>
<accession>A0ABP7NRK0</accession>
<gene>
    <name evidence="1" type="ORF">GCM10022406_36180</name>
</gene>
<evidence type="ECO:0000313" key="2">
    <source>
        <dbReference type="Proteomes" id="UP001499909"/>
    </source>
</evidence>
<dbReference type="Gene3D" id="3.40.630.30">
    <property type="match status" value="1"/>
</dbReference>